<dbReference type="AlphaFoldDB" id="A0A4Q7NF07"/>
<feature type="chain" id="PRO_5020564096" description="Calcineurin-like phosphoesterase family protein" evidence="1">
    <location>
        <begin position="31"/>
        <end position="346"/>
    </location>
</feature>
<evidence type="ECO:0000256" key="1">
    <source>
        <dbReference type="SAM" id="SignalP"/>
    </source>
</evidence>
<evidence type="ECO:0008006" key="4">
    <source>
        <dbReference type="Google" id="ProtNLM"/>
    </source>
</evidence>
<sequence length="346" mass="37522">MTAPTPRPLSWPRLLLAAALACAAMAPAAAATTNAESGYAARQGFAFALLGSVPAHDGDETAVAQMLAQFGTETDLAIHTGNIKGRDERCDDKTYARRHALLDGSPVPLVLVPGEHDWAECDRPAAGQFGPVERLNRLRELFFDPDDSLGMLKLNLQRQSETARFRGYPENARWEYGDVLFVTLNVPGNQNNYRTGAGRNGEYEERIQADTSWLRQAFATATRLKARGLVLAFSADPHFEGRHTLAGGVDPYAALKADLARLAAKYAGQVLVVHGGGPSHDRGRPGHALADHPVKFNGKTLQHVARVAVPAAPDPAHWLKVSVEPGNRDVFRIENANTVLRPPQPR</sequence>
<dbReference type="RefSeq" id="WP_130359728.1">
    <property type="nucleotide sequence ID" value="NZ_SGXC01000002.1"/>
</dbReference>
<gene>
    <name evidence="2" type="ORF">EV675_4370</name>
</gene>
<dbReference type="SUPFAM" id="SSF56300">
    <property type="entry name" value="Metallo-dependent phosphatases"/>
    <property type="match status" value="1"/>
</dbReference>
<comment type="caution">
    <text evidence="2">The sequence shown here is derived from an EMBL/GenBank/DDBJ whole genome shotgun (WGS) entry which is preliminary data.</text>
</comment>
<dbReference type="InterPro" id="IPR042283">
    <property type="entry name" value="GpdQ_catalytic"/>
</dbReference>
<reference evidence="2 3" key="1">
    <citation type="submission" date="2019-02" db="EMBL/GenBank/DDBJ databases">
        <title>Genomic Encyclopedia of Type Strains, Phase IV (KMG-IV): sequencing the most valuable type-strain genomes for metagenomic binning, comparative biology and taxonomic classification.</title>
        <authorList>
            <person name="Goeker M."/>
        </authorList>
    </citation>
    <scope>NUCLEOTIDE SEQUENCE [LARGE SCALE GENOMIC DNA]</scope>
    <source>
        <strain evidence="2 3">K24</strain>
    </source>
</reference>
<accession>A0A4Q7NF07</accession>
<dbReference type="InterPro" id="IPR029052">
    <property type="entry name" value="Metallo-depent_PP-like"/>
</dbReference>
<dbReference type="OrthoDB" id="58809at2"/>
<organism evidence="2 3">
    <name type="scientific">Pigmentiphaga kullae</name>
    <dbReference type="NCBI Taxonomy" id="151784"/>
    <lineage>
        <taxon>Bacteria</taxon>
        <taxon>Pseudomonadati</taxon>
        <taxon>Pseudomonadota</taxon>
        <taxon>Betaproteobacteria</taxon>
        <taxon>Burkholderiales</taxon>
        <taxon>Alcaligenaceae</taxon>
        <taxon>Pigmentiphaga</taxon>
    </lineage>
</organism>
<dbReference type="Gene3D" id="3.60.21.40">
    <property type="entry name" value="GpdQ, catalytic alpha/beta sandwich domain"/>
    <property type="match status" value="1"/>
</dbReference>
<protein>
    <recommendedName>
        <fullName evidence="4">Calcineurin-like phosphoesterase family protein</fullName>
    </recommendedName>
</protein>
<feature type="signal peptide" evidence="1">
    <location>
        <begin position="1"/>
        <end position="30"/>
    </location>
</feature>
<proteinExistence type="predicted"/>
<keyword evidence="1" id="KW-0732">Signal</keyword>
<evidence type="ECO:0000313" key="3">
    <source>
        <dbReference type="Proteomes" id="UP000292445"/>
    </source>
</evidence>
<name>A0A4Q7NF07_9BURK</name>
<dbReference type="EMBL" id="SGXC01000002">
    <property type="protein sequence ID" value="RZS81742.1"/>
    <property type="molecule type" value="Genomic_DNA"/>
</dbReference>
<evidence type="ECO:0000313" key="2">
    <source>
        <dbReference type="EMBL" id="RZS81742.1"/>
    </source>
</evidence>
<dbReference type="Proteomes" id="UP000292445">
    <property type="component" value="Unassembled WGS sequence"/>
</dbReference>
<keyword evidence="3" id="KW-1185">Reference proteome</keyword>